<dbReference type="AlphaFoldDB" id="A0A381QU02"/>
<protein>
    <submittedName>
        <fullName evidence="1">Uncharacterized protein</fullName>
    </submittedName>
</protein>
<gene>
    <name evidence="1" type="ORF">METZ01_LOCUS35464</name>
</gene>
<sequence length="53" mass="5724">VELSIRLFAILATGPPNVVVPYDKLSKLQSFAGANVILRFVKPSNEAIPTLTN</sequence>
<dbReference type="EMBL" id="UINC01001516">
    <property type="protein sequence ID" value="SUZ82610.1"/>
    <property type="molecule type" value="Genomic_DNA"/>
</dbReference>
<evidence type="ECO:0000313" key="1">
    <source>
        <dbReference type="EMBL" id="SUZ82610.1"/>
    </source>
</evidence>
<name>A0A381QU02_9ZZZZ</name>
<organism evidence="1">
    <name type="scientific">marine metagenome</name>
    <dbReference type="NCBI Taxonomy" id="408172"/>
    <lineage>
        <taxon>unclassified sequences</taxon>
        <taxon>metagenomes</taxon>
        <taxon>ecological metagenomes</taxon>
    </lineage>
</organism>
<reference evidence="1" key="1">
    <citation type="submission" date="2018-05" db="EMBL/GenBank/DDBJ databases">
        <authorList>
            <person name="Lanie J.A."/>
            <person name="Ng W.-L."/>
            <person name="Kazmierczak K.M."/>
            <person name="Andrzejewski T.M."/>
            <person name="Davidsen T.M."/>
            <person name="Wayne K.J."/>
            <person name="Tettelin H."/>
            <person name="Glass J.I."/>
            <person name="Rusch D."/>
            <person name="Podicherti R."/>
            <person name="Tsui H.-C.T."/>
            <person name="Winkler M.E."/>
        </authorList>
    </citation>
    <scope>NUCLEOTIDE SEQUENCE</scope>
</reference>
<accession>A0A381QU02</accession>
<feature type="non-terminal residue" evidence="1">
    <location>
        <position position="1"/>
    </location>
</feature>
<proteinExistence type="predicted"/>